<gene>
    <name evidence="4" type="ORF">DRE_07260</name>
</gene>
<evidence type="ECO:0000313" key="4">
    <source>
        <dbReference type="EMBL" id="EWC43883.1"/>
    </source>
</evidence>
<keyword evidence="5" id="KW-1185">Reference proteome</keyword>
<dbReference type="HOGENOM" id="CLU_068084_0_0_1"/>
<feature type="compositionally biased region" description="Basic and acidic residues" evidence="3">
    <location>
        <begin position="295"/>
        <end position="308"/>
    </location>
</feature>
<feature type="compositionally biased region" description="Low complexity" evidence="3">
    <location>
        <begin position="122"/>
        <end position="131"/>
    </location>
</feature>
<evidence type="ECO:0000256" key="3">
    <source>
        <dbReference type="SAM" id="MobiDB-lite"/>
    </source>
</evidence>
<keyword evidence="2" id="KW-0539">Nucleus</keyword>
<protein>
    <recommendedName>
        <fullName evidence="6">G-patch domain-containing protein</fullName>
    </recommendedName>
</protein>
<feature type="region of interest" description="Disordered" evidence="3">
    <location>
        <begin position="1"/>
        <end position="21"/>
    </location>
</feature>
<reference evidence="4 5" key="1">
    <citation type="submission" date="2013-05" db="EMBL/GenBank/DDBJ databases">
        <title>Drechslerella stenobrocha genome reveals carnivorous origination and mechanical trapping mechanism of predatory fungi.</title>
        <authorList>
            <person name="Liu X."/>
            <person name="Zhang W."/>
            <person name="Liu K."/>
        </authorList>
    </citation>
    <scope>NUCLEOTIDE SEQUENCE [LARGE SCALE GENOMIC DNA]</scope>
    <source>
        <strain evidence="4 5">248</strain>
    </source>
</reference>
<proteinExistence type="predicted"/>
<sequence>MLGYRPPPPPPPPQTKMNAQSYLQSYGWTPGTSLGNPLSHSPSTARLTKRILISTKNNTLGVGRKASNLNHADLWWEKAFDVSLKQLDVNKDTSAIPKPQKDAVDNMNLFAQLGGGRGFGGTSSSTGPSSSKNRVDSTGPLYRHFVRGEGLEGTIVASPPSVTTLDTKLPPAKKRKRDHNSLPDATPAPAPSKLVKKALKAERKRLRVERRAAKAERRKLRAERRAARTHKRNLKAEKRSKKTLQASESKTKTPPPIKDPQHAATKSTELSDSGVDLSSDETPLEEILPPTATKTPKEKKQREKKSQRPELLSLTPTKYHSHLQAESPVSAIDISCLLPRSPVSQPEAQR</sequence>
<feature type="region of interest" description="Disordered" evidence="3">
    <location>
        <begin position="155"/>
        <end position="326"/>
    </location>
</feature>
<evidence type="ECO:0008006" key="6">
    <source>
        <dbReference type="Google" id="ProtNLM"/>
    </source>
</evidence>
<comment type="subcellular location">
    <subcellularLocation>
        <location evidence="1">Nucleus</location>
        <location evidence="1">Nucleolus</location>
    </subcellularLocation>
</comment>
<dbReference type="InterPro" id="IPR050656">
    <property type="entry name" value="PINX1"/>
</dbReference>
<dbReference type="PANTHER" id="PTHR23149:SF31">
    <property type="entry name" value="PROTEIN PXR1"/>
    <property type="match status" value="1"/>
</dbReference>
<evidence type="ECO:0000313" key="5">
    <source>
        <dbReference type="Proteomes" id="UP000024837"/>
    </source>
</evidence>
<dbReference type="Proteomes" id="UP000024837">
    <property type="component" value="Unassembled WGS sequence"/>
</dbReference>
<feature type="compositionally biased region" description="Pro residues" evidence="3">
    <location>
        <begin position="1"/>
        <end position="14"/>
    </location>
</feature>
<evidence type="ECO:0000256" key="2">
    <source>
        <dbReference type="ARBA" id="ARBA00023242"/>
    </source>
</evidence>
<dbReference type="PANTHER" id="PTHR23149">
    <property type="entry name" value="G PATCH DOMAIN CONTAINING PROTEIN"/>
    <property type="match status" value="1"/>
</dbReference>
<dbReference type="GO" id="GO:0005730">
    <property type="term" value="C:nucleolus"/>
    <property type="evidence" value="ECO:0007669"/>
    <property type="project" value="UniProtKB-SubCell"/>
</dbReference>
<organism evidence="4 5">
    <name type="scientific">Drechslerella stenobrocha 248</name>
    <dbReference type="NCBI Taxonomy" id="1043628"/>
    <lineage>
        <taxon>Eukaryota</taxon>
        <taxon>Fungi</taxon>
        <taxon>Dikarya</taxon>
        <taxon>Ascomycota</taxon>
        <taxon>Pezizomycotina</taxon>
        <taxon>Orbiliomycetes</taxon>
        <taxon>Orbiliales</taxon>
        <taxon>Orbiliaceae</taxon>
        <taxon>Drechslerella</taxon>
    </lineage>
</organism>
<dbReference type="AlphaFoldDB" id="W7HVF1"/>
<accession>W7HVF1</accession>
<feature type="compositionally biased region" description="Basic residues" evidence="3">
    <location>
        <begin position="216"/>
        <end position="242"/>
    </location>
</feature>
<evidence type="ECO:0000256" key="1">
    <source>
        <dbReference type="ARBA" id="ARBA00004604"/>
    </source>
</evidence>
<dbReference type="OrthoDB" id="3366546at2759"/>
<feature type="compositionally biased region" description="Basic residues" evidence="3">
    <location>
        <begin position="194"/>
        <end position="208"/>
    </location>
</feature>
<name>W7HVF1_9PEZI</name>
<dbReference type="EMBL" id="KI966449">
    <property type="protein sequence ID" value="EWC43883.1"/>
    <property type="molecule type" value="Genomic_DNA"/>
</dbReference>
<feature type="region of interest" description="Disordered" evidence="3">
    <location>
        <begin position="115"/>
        <end position="139"/>
    </location>
</feature>